<evidence type="ECO:0000313" key="2">
    <source>
        <dbReference type="EMBL" id="GMF30139.1"/>
    </source>
</evidence>
<proteinExistence type="predicted"/>
<evidence type="ECO:0000256" key="1">
    <source>
        <dbReference type="SAM" id="MobiDB-lite"/>
    </source>
</evidence>
<keyword evidence="3" id="KW-1185">Reference proteome</keyword>
<organism evidence="2 3">
    <name type="scientific">Phytophthora lilii</name>
    <dbReference type="NCBI Taxonomy" id="2077276"/>
    <lineage>
        <taxon>Eukaryota</taxon>
        <taxon>Sar</taxon>
        <taxon>Stramenopiles</taxon>
        <taxon>Oomycota</taxon>
        <taxon>Peronosporomycetes</taxon>
        <taxon>Peronosporales</taxon>
        <taxon>Peronosporaceae</taxon>
        <taxon>Phytophthora</taxon>
    </lineage>
</organism>
<feature type="region of interest" description="Disordered" evidence="1">
    <location>
        <begin position="1"/>
        <end position="20"/>
    </location>
</feature>
<name>A0A9W6WWA1_9STRA</name>
<dbReference type="OrthoDB" id="97558at2759"/>
<protein>
    <submittedName>
        <fullName evidence="2">Unnamed protein product</fullName>
    </submittedName>
</protein>
<dbReference type="Gene3D" id="3.30.70.270">
    <property type="match status" value="1"/>
</dbReference>
<feature type="compositionally biased region" description="Basic and acidic residues" evidence="1">
    <location>
        <begin position="1"/>
        <end position="10"/>
    </location>
</feature>
<gene>
    <name evidence="2" type="ORF">Plil01_001285000</name>
</gene>
<dbReference type="AlphaFoldDB" id="A0A9W6WWA1"/>
<dbReference type="Proteomes" id="UP001165083">
    <property type="component" value="Unassembled WGS sequence"/>
</dbReference>
<reference evidence="2" key="1">
    <citation type="submission" date="2023-04" db="EMBL/GenBank/DDBJ databases">
        <title>Phytophthora lilii NBRC 32176.</title>
        <authorList>
            <person name="Ichikawa N."/>
            <person name="Sato H."/>
            <person name="Tonouchi N."/>
        </authorList>
    </citation>
    <scope>NUCLEOTIDE SEQUENCE</scope>
    <source>
        <strain evidence="2">NBRC 32176</strain>
    </source>
</reference>
<dbReference type="PANTHER" id="PTHR33064">
    <property type="entry name" value="POL PROTEIN"/>
    <property type="match status" value="1"/>
</dbReference>
<dbReference type="InterPro" id="IPR043128">
    <property type="entry name" value="Rev_trsase/Diguanyl_cyclase"/>
</dbReference>
<dbReference type="PANTHER" id="PTHR33064:SF37">
    <property type="entry name" value="RIBONUCLEASE H"/>
    <property type="match status" value="1"/>
</dbReference>
<dbReference type="SUPFAM" id="SSF56672">
    <property type="entry name" value="DNA/RNA polymerases"/>
    <property type="match status" value="1"/>
</dbReference>
<comment type="caution">
    <text evidence="2">The sequence shown here is derived from an EMBL/GenBank/DDBJ whole genome shotgun (WGS) entry which is preliminary data.</text>
</comment>
<dbReference type="EMBL" id="BSXW01000819">
    <property type="protein sequence ID" value="GMF30139.1"/>
    <property type="molecule type" value="Genomic_DNA"/>
</dbReference>
<dbReference type="InterPro" id="IPR043502">
    <property type="entry name" value="DNA/RNA_pol_sf"/>
</dbReference>
<dbReference type="Gene3D" id="3.10.10.10">
    <property type="entry name" value="HIV Type 1 Reverse Transcriptase, subunit A, domain 1"/>
    <property type="match status" value="1"/>
</dbReference>
<dbReference type="InterPro" id="IPR051320">
    <property type="entry name" value="Viral_Replic_Matur_Polypro"/>
</dbReference>
<evidence type="ECO:0000313" key="3">
    <source>
        <dbReference type="Proteomes" id="UP001165083"/>
    </source>
</evidence>
<sequence>METTDTRSGSERSSTNTDPRIAVDDTWRAFDLIGTLRLQAEQVRALSARPDLIQGTFLDGMGGATEPVYVTVAGLQDFDEEISNNSFADDPLDDLRLRYIASANALISSEEASDEFEHEGTEVHFEDYAHELAFLPDLTKPASTTLDYDGDNVKNPALDPIAQLKLVETLRKHEEIMISSGNALPPPAYGVVCDIDVRGHAPIKQRARRIPLKYLQKLYELLKGLLEAGLIAFSSSPWALPIVIVPKKNGKDIRLCIDYKIVNANTLIMEYAMPLVDDLLTEMESYLWFCSLDAASGFWAIMMTMRARWVSAFVP</sequence>
<accession>A0A9W6WWA1</accession>